<dbReference type="Proteomes" id="UP000806378">
    <property type="component" value="Unassembled WGS sequence"/>
</dbReference>
<accession>A0A8T0CJD5</accession>
<dbReference type="EMBL" id="MU090428">
    <property type="protein sequence ID" value="KAF7847890.1"/>
    <property type="molecule type" value="Genomic_DNA"/>
</dbReference>
<sequence>MNQAPLIISDLADLHLFGSIKNQIKLIWDAHVSAKPGCSSSSAEMEVQMIEGANTNHMNAHADDPFVPGVASDWSTVVNSWLNQRPTRLKQSAGNSACCIFRVPETLIEINQKANKPRIVSIGPYHHEREGVQMIQEHKPRFFSALLARTRVNFCDYFDAIASKEEDIRACYSEPLVFGASKLSEMMVLDGCFIIEVLRAVEGIIPRDPDDPIFKMPWPLTSLMRDFLHLENQVPFFVLQKLYDMSKSPDESQLSLTELVLQFFKYTVQRRPEVFTKYRGVSDVKHLLHLIQLSLINLPPEVPREFDDKYLRPVQSVTELRSAGIKFKPRKCNEWLDIQFNNGVLEIPPLMINDLTSSFFLNSITFEQCYSYCSPHITSYLAFIRCLVTTVDDASFLSVHHVLENKYGTDAEVASFFNDLGKDVGFNMERSYLAGVIEELNRYYESRWRGRWTMFKYKYFGNPGSLISALAGFVTLMLTAIQSFFAVYAYIYPPKQ</sequence>
<evidence type="ECO:0000313" key="2">
    <source>
        <dbReference type="EMBL" id="KAF7847890.1"/>
    </source>
</evidence>
<gene>
    <name evidence="2" type="ORF">BT93_L2479</name>
</gene>
<dbReference type="PANTHER" id="PTHR31170:SF21">
    <property type="match status" value="1"/>
</dbReference>
<keyword evidence="1" id="KW-0812">Transmembrane</keyword>
<name>A0A8T0CJD5_CORYI</name>
<keyword evidence="1" id="KW-0472">Membrane</keyword>
<keyword evidence="1" id="KW-1133">Transmembrane helix</keyword>
<evidence type="ECO:0000256" key="1">
    <source>
        <dbReference type="SAM" id="Phobius"/>
    </source>
</evidence>
<comment type="caution">
    <text evidence="2">The sequence shown here is derived from an EMBL/GenBank/DDBJ whole genome shotgun (WGS) entry which is preliminary data.</text>
</comment>
<dbReference type="InterPro" id="IPR004158">
    <property type="entry name" value="DUF247_pln"/>
</dbReference>
<feature type="transmembrane region" description="Helical" evidence="1">
    <location>
        <begin position="466"/>
        <end position="491"/>
    </location>
</feature>
<organism evidence="2 3">
    <name type="scientific">Corymbia citriodora subsp. variegata</name>
    <dbReference type="NCBI Taxonomy" id="360336"/>
    <lineage>
        <taxon>Eukaryota</taxon>
        <taxon>Viridiplantae</taxon>
        <taxon>Streptophyta</taxon>
        <taxon>Embryophyta</taxon>
        <taxon>Tracheophyta</taxon>
        <taxon>Spermatophyta</taxon>
        <taxon>Magnoliopsida</taxon>
        <taxon>eudicotyledons</taxon>
        <taxon>Gunneridae</taxon>
        <taxon>Pentapetalae</taxon>
        <taxon>rosids</taxon>
        <taxon>malvids</taxon>
        <taxon>Myrtales</taxon>
        <taxon>Myrtaceae</taxon>
        <taxon>Myrtoideae</taxon>
        <taxon>Eucalypteae</taxon>
        <taxon>Corymbia</taxon>
    </lineage>
</organism>
<dbReference type="AlphaFoldDB" id="A0A8T0CJD5"/>
<reference evidence="2" key="1">
    <citation type="submission" date="2020-05" db="EMBL/GenBank/DDBJ databases">
        <title>WGS assembly of Corymbia citriodora subspecies variegata.</title>
        <authorList>
            <person name="Barry K."/>
            <person name="Hundley H."/>
            <person name="Shu S."/>
            <person name="Jenkins J."/>
            <person name="Grimwood J."/>
            <person name="Baten A."/>
        </authorList>
    </citation>
    <scope>NUCLEOTIDE SEQUENCE</scope>
    <source>
        <strain evidence="2">CV2-018</strain>
    </source>
</reference>
<dbReference type="Gramene" id="rna-gnl|WGS:JABURB|Cocit.L2479.1">
    <property type="protein sequence ID" value="cds-KAF7847890.1"/>
    <property type="gene ID" value="gene-BT93_L2479"/>
</dbReference>
<evidence type="ECO:0000313" key="3">
    <source>
        <dbReference type="Proteomes" id="UP000806378"/>
    </source>
</evidence>
<dbReference type="PANTHER" id="PTHR31170">
    <property type="entry name" value="BNAC04G53230D PROTEIN"/>
    <property type="match status" value="1"/>
</dbReference>
<dbReference type="Pfam" id="PF03140">
    <property type="entry name" value="DUF247"/>
    <property type="match status" value="1"/>
</dbReference>
<proteinExistence type="predicted"/>
<keyword evidence="3" id="KW-1185">Reference proteome</keyword>
<protein>
    <submittedName>
        <fullName evidence="2">Uncharacterized protein</fullName>
    </submittedName>
</protein>